<accession>A0ABS7K9M2</accession>
<evidence type="ECO:0000313" key="5">
    <source>
        <dbReference type="EMBL" id="MBY0098918.1"/>
    </source>
</evidence>
<comment type="caution">
    <text evidence="5">The sequence shown here is derived from an EMBL/GenBank/DDBJ whole genome shotgun (WGS) entry which is preliminary data.</text>
</comment>
<reference evidence="5 6" key="1">
    <citation type="submission" date="2020-07" db="EMBL/GenBank/DDBJ databases">
        <title>Fungal Genomes of the International Space Station.</title>
        <authorList>
            <person name="Seuylemezian A."/>
            <person name="Singh N.K."/>
            <person name="Wood J."/>
            <person name="Venkateswaran K."/>
        </authorList>
    </citation>
    <scope>NUCLEOTIDE SEQUENCE [LARGE SCALE GENOMIC DNA]</scope>
    <source>
        <strain evidence="5 6">PL-B2</strain>
    </source>
</reference>
<sequence>MGMNDFIQFFRGMGTKKIGSNVLAGHGHSNAQSISFLRQLEKEVRKKDDLSSPLNLLEVVVFDIETTGFFPEKGDEIISIGAVKMKGSEVLTQETYYSLIRSKKPVPPEITSLTNIHDDDLRSAPEIAEVLMSFLRFTSTRILIAHHSKHEQSFMQKATWEHTRTKFQHRIIDTSFLTRIFDPSSGSQPLEKICLDCGIEIKDRHNALGDALMTAELWGHYLKKAEAEGFTTLGEVYEYLAKIR</sequence>
<dbReference type="InterPro" id="IPR036397">
    <property type="entry name" value="RNaseH_sf"/>
</dbReference>
<dbReference type="RefSeq" id="WP_221875134.1">
    <property type="nucleotide sequence ID" value="NZ_JACWFH010000030.1"/>
</dbReference>
<dbReference type="GO" id="GO:0004527">
    <property type="term" value="F:exonuclease activity"/>
    <property type="evidence" value="ECO:0007669"/>
    <property type="project" value="UniProtKB-KW"/>
</dbReference>
<keyword evidence="2" id="KW-0378">Hydrolase</keyword>
<name>A0ABS7K9M2_9BACI</name>
<organism evidence="5 6">
    <name type="scientific">Mesobacillus maritimus</name>
    <dbReference type="NCBI Taxonomy" id="1643336"/>
    <lineage>
        <taxon>Bacteria</taxon>
        <taxon>Bacillati</taxon>
        <taxon>Bacillota</taxon>
        <taxon>Bacilli</taxon>
        <taxon>Bacillales</taxon>
        <taxon>Bacillaceae</taxon>
        <taxon>Mesobacillus</taxon>
    </lineage>
</organism>
<keyword evidence="6" id="KW-1185">Reference proteome</keyword>
<keyword evidence="1" id="KW-0540">Nuclease</keyword>
<dbReference type="PANTHER" id="PTHR30231">
    <property type="entry name" value="DNA POLYMERASE III SUBUNIT EPSILON"/>
    <property type="match status" value="1"/>
</dbReference>
<dbReference type="NCBIfam" id="TIGR00573">
    <property type="entry name" value="dnaq"/>
    <property type="match status" value="1"/>
</dbReference>
<dbReference type="InterPro" id="IPR012337">
    <property type="entry name" value="RNaseH-like_sf"/>
</dbReference>
<dbReference type="Proteomes" id="UP000769780">
    <property type="component" value="Unassembled WGS sequence"/>
</dbReference>
<dbReference type="InterPro" id="IPR006054">
    <property type="entry name" value="DnaQ"/>
</dbReference>
<dbReference type="EMBL" id="JACWFH010000030">
    <property type="protein sequence ID" value="MBY0098918.1"/>
    <property type="molecule type" value="Genomic_DNA"/>
</dbReference>
<protein>
    <submittedName>
        <fullName evidence="5">3'-5' exonuclease</fullName>
    </submittedName>
</protein>
<dbReference type="Pfam" id="PF00929">
    <property type="entry name" value="RNase_T"/>
    <property type="match status" value="1"/>
</dbReference>
<dbReference type="CDD" id="cd06127">
    <property type="entry name" value="DEDDh"/>
    <property type="match status" value="1"/>
</dbReference>
<dbReference type="PANTHER" id="PTHR30231:SF4">
    <property type="entry name" value="PROTEIN NEN2"/>
    <property type="match status" value="1"/>
</dbReference>
<dbReference type="SUPFAM" id="SSF53098">
    <property type="entry name" value="Ribonuclease H-like"/>
    <property type="match status" value="1"/>
</dbReference>
<proteinExistence type="predicted"/>
<evidence type="ECO:0000256" key="1">
    <source>
        <dbReference type="ARBA" id="ARBA00022722"/>
    </source>
</evidence>
<dbReference type="SMART" id="SM00479">
    <property type="entry name" value="EXOIII"/>
    <property type="match status" value="1"/>
</dbReference>
<dbReference type="InterPro" id="IPR013520">
    <property type="entry name" value="Ribonucl_H"/>
</dbReference>
<dbReference type="Gene3D" id="3.30.420.10">
    <property type="entry name" value="Ribonuclease H-like superfamily/Ribonuclease H"/>
    <property type="match status" value="1"/>
</dbReference>
<feature type="domain" description="Exonuclease" evidence="4">
    <location>
        <begin position="58"/>
        <end position="227"/>
    </location>
</feature>
<evidence type="ECO:0000256" key="2">
    <source>
        <dbReference type="ARBA" id="ARBA00022801"/>
    </source>
</evidence>
<evidence type="ECO:0000313" key="6">
    <source>
        <dbReference type="Proteomes" id="UP000769780"/>
    </source>
</evidence>
<keyword evidence="3 5" id="KW-0269">Exonuclease</keyword>
<evidence type="ECO:0000259" key="4">
    <source>
        <dbReference type="SMART" id="SM00479"/>
    </source>
</evidence>
<gene>
    <name evidence="5" type="ORF">H0185_19315</name>
</gene>
<evidence type="ECO:0000256" key="3">
    <source>
        <dbReference type="ARBA" id="ARBA00022839"/>
    </source>
</evidence>
<dbReference type="NCBIfam" id="NF005836">
    <property type="entry name" value="PRK07740.1"/>
    <property type="match status" value="1"/>
</dbReference>